<keyword evidence="3" id="KW-0633">Potassium transport</keyword>
<dbReference type="OrthoDB" id="9788285at2"/>
<gene>
    <name evidence="11" type="primary">kdpC</name>
    <name evidence="11" type="ORF">CEPID_00150</name>
</gene>
<sequence length="183" mass="19091">MKSYLRNMVAGFVAVVLCMVGLGLVYPASVWAVSRLTAERAEGHVVYDGDCAVASRLLADGREGAGWFVGRAPGMTNLGPAAPELTESIGKLKQEIAQREGVAEADVPADAVTGSGSGVDSDISPEYAQLQVPRVARERGMTPDEVAELVAQATVPRGLGVLGEEVVNVSRLNLSLPGGERCN</sequence>
<dbReference type="InterPro" id="IPR003820">
    <property type="entry name" value="KdpC"/>
</dbReference>
<evidence type="ECO:0000256" key="3">
    <source>
        <dbReference type="ARBA" id="ARBA00022538"/>
    </source>
</evidence>
<keyword evidence="2" id="KW-1003">Cell membrane</keyword>
<dbReference type="RefSeq" id="WP_047239253.1">
    <property type="nucleotide sequence ID" value="NZ_CP011541.1"/>
</dbReference>
<evidence type="ECO:0000256" key="6">
    <source>
        <dbReference type="ARBA" id="ARBA00022840"/>
    </source>
</evidence>
<evidence type="ECO:0000256" key="2">
    <source>
        <dbReference type="ARBA" id="ARBA00022475"/>
    </source>
</evidence>
<dbReference type="PANTHER" id="PTHR30042">
    <property type="entry name" value="POTASSIUM-TRANSPORTING ATPASE C CHAIN"/>
    <property type="match status" value="1"/>
</dbReference>
<keyword evidence="7" id="KW-0630">Potassium</keyword>
<keyword evidence="9" id="KW-0406">Ion transport</keyword>
<dbReference type="Proteomes" id="UP000035368">
    <property type="component" value="Chromosome"/>
</dbReference>
<dbReference type="GO" id="GO:0005524">
    <property type="term" value="F:ATP binding"/>
    <property type="evidence" value="ECO:0007669"/>
    <property type="project" value="UniProtKB-KW"/>
</dbReference>
<keyword evidence="1" id="KW-0813">Transport</keyword>
<keyword evidence="11" id="KW-0378">Hydrolase</keyword>
<evidence type="ECO:0000256" key="9">
    <source>
        <dbReference type="ARBA" id="ARBA00023065"/>
    </source>
</evidence>
<dbReference type="STRING" id="1050174.CEPID_00150"/>
<dbReference type="EMBL" id="CP011541">
    <property type="protein sequence ID" value="AKK01926.1"/>
    <property type="molecule type" value="Genomic_DNA"/>
</dbReference>
<accession>A0A0G3GL07</accession>
<dbReference type="KEGG" id="cei:CEPID_00150"/>
<keyword evidence="8" id="KW-1133">Transmembrane helix</keyword>
<dbReference type="Pfam" id="PF02669">
    <property type="entry name" value="KdpC"/>
    <property type="match status" value="1"/>
</dbReference>
<evidence type="ECO:0000256" key="4">
    <source>
        <dbReference type="ARBA" id="ARBA00022692"/>
    </source>
</evidence>
<dbReference type="GO" id="GO:0016020">
    <property type="term" value="C:membrane"/>
    <property type="evidence" value="ECO:0007669"/>
    <property type="project" value="InterPro"/>
</dbReference>
<dbReference type="AlphaFoldDB" id="A0A0G3GL07"/>
<dbReference type="PANTHER" id="PTHR30042:SF2">
    <property type="entry name" value="POTASSIUM-TRANSPORTING ATPASE KDPC SUBUNIT"/>
    <property type="match status" value="1"/>
</dbReference>
<evidence type="ECO:0000256" key="7">
    <source>
        <dbReference type="ARBA" id="ARBA00022958"/>
    </source>
</evidence>
<proteinExistence type="predicted"/>
<dbReference type="PATRIC" id="fig|1050174.4.peg.32"/>
<evidence type="ECO:0000256" key="10">
    <source>
        <dbReference type="ARBA" id="ARBA00023136"/>
    </source>
</evidence>
<name>A0A0G3GL07_9CORY</name>
<evidence type="ECO:0000256" key="1">
    <source>
        <dbReference type="ARBA" id="ARBA00022448"/>
    </source>
</evidence>
<organism evidence="11 12">
    <name type="scientific">Corynebacterium epidermidicanis</name>
    <dbReference type="NCBI Taxonomy" id="1050174"/>
    <lineage>
        <taxon>Bacteria</taxon>
        <taxon>Bacillati</taxon>
        <taxon>Actinomycetota</taxon>
        <taxon>Actinomycetes</taxon>
        <taxon>Mycobacteriales</taxon>
        <taxon>Corynebacteriaceae</taxon>
        <taxon>Corynebacterium</taxon>
    </lineage>
</organism>
<keyword evidence="6" id="KW-0067">ATP-binding</keyword>
<evidence type="ECO:0000256" key="8">
    <source>
        <dbReference type="ARBA" id="ARBA00022989"/>
    </source>
</evidence>
<evidence type="ECO:0000313" key="11">
    <source>
        <dbReference type="EMBL" id="AKK01926.1"/>
    </source>
</evidence>
<dbReference type="PIRSF" id="PIRSF001296">
    <property type="entry name" value="K_ATPase_KdpC"/>
    <property type="match status" value="1"/>
</dbReference>
<evidence type="ECO:0000313" key="12">
    <source>
        <dbReference type="Proteomes" id="UP000035368"/>
    </source>
</evidence>
<protein>
    <submittedName>
        <fullName evidence="11">K+-transporting ATPase, c chain</fullName>
        <ecNumber evidence="11">3.6.3.12</ecNumber>
    </submittedName>
</protein>
<reference evidence="11 12" key="1">
    <citation type="submission" date="2015-05" db="EMBL/GenBank/DDBJ databases">
        <title>Complete genome sequence of Corynebacterium epidermidicanis DSM 45586, isolated from the skin of a dog suffering from pruritus.</title>
        <authorList>
            <person name="Ruckert C."/>
            <person name="Albersmeier A."/>
            <person name="Winkler A."/>
            <person name="Tauch A."/>
        </authorList>
    </citation>
    <scope>NUCLEOTIDE SEQUENCE [LARGE SCALE GENOMIC DNA]</scope>
    <source>
        <strain evidence="11 12">DSM 45586</strain>
    </source>
</reference>
<dbReference type="GO" id="GO:0016787">
    <property type="term" value="F:hydrolase activity"/>
    <property type="evidence" value="ECO:0007669"/>
    <property type="project" value="UniProtKB-KW"/>
</dbReference>
<dbReference type="GO" id="GO:0008556">
    <property type="term" value="F:P-type potassium transmembrane transporter activity"/>
    <property type="evidence" value="ECO:0007669"/>
    <property type="project" value="InterPro"/>
</dbReference>
<keyword evidence="5" id="KW-0547">Nucleotide-binding</keyword>
<evidence type="ECO:0000256" key="5">
    <source>
        <dbReference type="ARBA" id="ARBA00022741"/>
    </source>
</evidence>
<dbReference type="EC" id="3.6.3.12" evidence="11"/>
<keyword evidence="10" id="KW-0472">Membrane</keyword>
<keyword evidence="4" id="KW-0812">Transmembrane</keyword>
<keyword evidence="12" id="KW-1185">Reference proteome</keyword>